<reference evidence="2" key="1">
    <citation type="journal article" date="2015" name="PeerJ">
        <title>First genomic representation of candidate bacterial phylum KSB3 points to enhanced environmental sensing as a trigger of wastewater bulking.</title>
        <authorList>
            <person name="Sekiguchi Y."/>
            <person name="Ohashi A."/>
            <person name="Parks D.H."/>
            <person name="Yamauchi T."/>
            <person name="Tyson G.W."/>
            <person name="Hugenholtz P."/>
        </authorList>
    </citation>
    <scope>NUCLEOTIDE SEQUENCE [LARGE SCALE GENOMIC DNA]</scope>
</reference>
<keyword evidence="1" id="KW-0812">Transmembrane</keyword>
<organism evidence="2">
    <name type="scientific">Vecturithrix granuli</name>
    <dbReference type="NCBI Taxonomy" id="1499967"/>
    <lineage>
        <taxon>Bacteria</taxon>
        <taxon>Candidatus Moduliflexota</taxon>
        <taxon>Candidatus Vecturitrichia</taxon>
        <taxon>Candidatus Vecturitrichales</taxon>
        <taxon>Candidatus Vecturitrichaceae</taxon>
        <taxon>Candidatus Vecturithrix</taxon>
    </lineage>
</organism>
<protein>
    <submittedName>
        <fullName evidence="2">Uncharacterized protein</fullName>
    </submittedName>
</protein>
<dbReference type="Proteomes" id="UP000030661">
    <property type="component" value="Unassembled WGS sequence"/>
</dbReference>
<name>A0A081C3P6_VECG1</name>
<evidence type="ECO:0000313" key="3">
    <source>
        <dbReference type="Proteomes" id="UP000030661"/>
    </source>
</evidence>
<dbReference type="HOGENOM" id="CLU_2217839_0_0_0"/>
<sequence length="106" mass="11960">MALLILTCFSGEMLKKNAQIFVDNLFVISYVLGLCHRSKDDLSALFADWDFRMNRWKIFSSIVGLACFMTAVRGHYIIAGILFVIAVLCAQRGVTTNRHKSDSQEP</sequence>
<evidence type="ECO:0000256" key="1">
    <source>
        <dbReference type="SAM" id="Phobius"/>
    </source>
</evidence>
<feature type="transmembrane region" description="Helical" evidence="1">
    <location>
        <begin position="58"/>
        <end position="90"/>
    </location>
</feature>
<gene>
    <name evidence="2" type="ORF">U27_06178</name>
</gene>
<accession>A0A081C3P6</accession>
<keyword evidence="3" id="KW-1185">Reference proteome</keyword>
<proteinExistence type="predicted"/>
<dbReference type="EMBL" id="DF820469">
    <property type="protein sequence ID" value="GAK59201.1"/>
    <property type="molecule type" value="Genomic_DNA"/>
</dbReference>
<dbReference type="AlphaFoldDB" id="A0A081C3P6"/>
<keyword evidence="1" id="KW-1133">Transmembrane helix</keyword>
<keyword evidence="1" id="KW-0472">Membrane</keyword>
<evidence type="ECO:0000313" key="2">
    <source>
        <dbReference type="EMBL" id="GAK59201.1"/>
    </source>
</evidence>